<dbReference type="Proteomes" id="UP001596037">
    <property type="component" value="Unassembled WGS sequence"/>
</dbReference>
<sequence>MITGLSVGGAELMLKRLVESHLANASYEHAVVSLTNVGIVGQQLQDLGVEVQALRMRSLLDVPLVVGRLARLIRRANPDVVQTWMYHADLMGGVAARLAGKNNVVWGIRTTRIDARAARTTRLVMKLCARLSYSVPQIIVCAADASRLAHIAAGYDASRMVVVANGLDFGALAATAEQRDALRQRCGFGADVTVIGSVGRFHPDKGQEYFVQAAGLVAQQHKEARFLMIGRDVDTRNALLATWISATGCPERFVLLGERPDVSVCLAAMDLFCLSSRTEGFPNVVGEAMAMGLPCVVTNVGDAALLVADSGEVVPAEDVAALAGGLRRLLMMTPNTRQLKAQKAMSRIRSQFSMDRARERFESIYERIAKTGRR</sequence>
<keyword evidence="3" id="KW-1185">Reference proteome</keyword>
<dbReference type="EMBL" id="JBHSMF010000006">
    <property type="protein sequence ID" value="MFC5498399.1"/>
    <property type="molecule type" value="Genomic_DNA"/>
</dbReference>
<dbReference type="Pfam" id="PF13692">
    <property type="entry name" value="Glyco_trans_1_4"/>
    <property type="match status" value="1"/>
</dbReference>
<dbReference type="Pfam" id="PF13439">
    <property type="entry name" value="Glyco_transf_4"/>
    <property type="match status" value="1"/>
</dbReference>
<dbReference type="Gene3D" id="3.40.50.2000">
    <property type="entry name" value="Glycogen Phosphorylase B"/>
    <property type="match status" value="2"/>
</dbReference>
<evidence type="ECO:0000313" key="2">
    <source>
        <dbReference type="EMBL" id="MFC5498399.1"/>
    </source>
</evidence>
<name>A0ABW0NHJ3_9BURK</name>
<proteinExistence type="predicted"/>
<evidence type="ECO:0000259" key="1">
    <source>
        <dbReference type="Pfam" id="PF13439"/>
    </source>
</evidence>
<comment type="caution">
    <text evidence="2">The sequence shown here is derived from an EMBL/GenBank/DDBJ whole genome shotgun (WGS) entry which is preliminary data.</text>
</comment>
<feature type="domain" description="Glycosyltransferase subfamily 4-like N-terminal" evidence="1">
    <location>
        <begin position="7"/>
        <end position="168"/>
    </location>
</feature>
<gene>
    <name evidence="2" type="ORF">ACFPOE_12715</name>
</gene>
<dbReference type="PANTHER" id="PTHR12526">
    <property type="entry name" value="GLYCOSYLTRANSFERASE"/>
    <property type="match status" value="1"/>
</dbReference>
<accession>A0ABW0NHJ3</accession>
<reference evidence="3" key="1">
    <citation type="journal article" date="2019" name="Int. J. Syst. Evol. Microbiol.">
        <title>The Global Catalogue of Microorganisms (GCM) 10K type strain sequencing project: providing services to taxonomists for standard genome sequencing and annotation.</title>
        <authorList>
            <consortium name="The Broad Institute Genomics Platform"/>
            <consortium name="The Broad Institute Genome Sequencing Center for Infectious Disease"/>
            <person name="Wu L."/>
            <person name="Ma J."/>
        </authorList>
    </citation>
    <scope>NUCLEOTIDE SEQUENCE [LARGE SCALE GENOMIC DNA]</scope>
    <source>
        <strain evidence="3">CCUG 57401</strain>
    </source>
</reference>
<dbReference type="CDD" id="cd03807">
    <property type="entry name" value="GT4_WbnK-like"/>
    <property type="match status" value="1"/>
</dbReference>
<evidence type="ECO:0000313" key="3">
    <source>
        <dbReference type="Proteomes" id="UP001596037"/>
    </source>
</evidence>
<dbReference type="InterPro" id="IPR028098">
    <property type="entry name" value="Glyco_trans_4-like_N"/>
</dbReference>
<organism evidence="2 3">
    <name type="scientific">Caenimonas terrae</name>
    <dbReference type="NCBI Taxonomy" id="696074"/>
    <lineage>
        <taxon>Bacteria</taxon>
        <taxon>Pseudomonadati</taxon>
        <taxon>Pseudomonadota</taxon>
        <taxon>Betaproteobacteria</taxon>
        <taxon>Burkholderiales</taxon>
        <taxon>Comamonadaceae</taxon>
        <taxon>Caenimonas</taxon>
    </lineage>
</organism>
<protein>
    <submittedName>
        <fullName evidence="2">Glycosyltransferase family 4 protein</fullName>
    </submittedName>
</protein>
<dbReference type="RefSeq" id="WP_376850652.1">
    <property type="nucleotide sequence ID" value="NZ_JBHSMF010000006.1"/>
</dbReference>
<dbReference type="SUPFAM" id="SSF53756">
    <property type="entry name" value="UDP-Glycosyltransferase/glycogen phosphorylase"/>
    <property type="match status" value="1"/>
</dbReference>